<dbReference type="AlphaFoldDB" id="A0A4Y8SQB5"/>
<gene>
    <name evidence="1" type="ORF">E2R66_00695</name>
</gene>
<evidence type="ECO:0008006" key="3">
    <source>
        <dbReference type="Google" id="ProtNLM"/>
    </source>
</evidence>
<name>A0A4Y8SQB5_9SPHI</name>
<accession>A0A4Y8SQB5</accession>
<comment type="caution">
    <text evidence="1">The sequence shown here is derived from an EMBL/GenBank/DDBJ whole genome shotgun (WGS) entry which is preliminary data.</text>
</comment>
<dbReference type="InterPro" id="IPR058532">
    <property type="entry name" value="YjbR/MT2646/Rv2570-like"/>
</dbReference>
<sequence>MVILFNLHNMDTGVFIYLQFLRNVVLPLPGVTEKLCFGTPAFYVNKKIFVRIREDGETLVLHTKERDKCMAAKPKVYFITEHYYNYDYMLVNLPKADPEELKSLLIQAWKNRANKKTIVQWAIGQDLKI</sequence>
<evidence type="ECO:0000313" key="2">
    <source>
        <dbReference type="Proteomes" id="UP000297540"/>
    </source>
</evidence>
<dbReference type="InterPro" id="IPR038056">
    <property type="entry name" value="YjbR-like_sf"/>
</dbReference>
<dbReference type="SUPFAM" id="SSF142906">
    <property type="entry name" value="YjbR-like"/>
    <property type="match status" value="1"/>
</dbReference>
<organism evidence="1 2">
    <name type="scientific">Mucilaginibacter psychrotolerans</name>
    <dbReference type="NCBI Taxonomy" id="1524096"/>
    <lineage>
        <taxon>Bacteria</taxon>
        <taxon>Pseudomonadati</taxon>
        <taxon>Bacteroidota</taxon>
        <taxon>Sphingobacteriia</taxon>
        <taxon>Sphingobacteriales</taxon>
        <taxon>Sphingobacteriaceae</taxon>
        <taxon>Mucilaginibacter</taxon>
    </lineage>
</organism>
<protein>
    <recommendedName>
        <fullName evidence="3">MmcQ/YjbR family DNA-binding protein</fullName>
    </recommendedName>
</protein>
<dbReference type="Pfam" id="PF04237">
    <property type="entry name" value="YjbR"/>
    <property type="match status" value="1"/>
</dbReference>
<reference evidence="1 2" key="1">
    <citation type="journal article" date="2017" name="Int. J. Syst. Evol. Microbiol.">
        <title>Mucilaginibacterpsychrotolerans sp. nov., isolated from peatlands.</title>
        <authorList>
            <person name="Deng Y."/>
            <person name="Shen L."/>
            <person name="Xu B."/>
            <person name="Liu Y."/>
            <person name="Gu Z."/>
            <person name="Liu H."/>
            <person name="Zhou Y."/>
        </authorList>
    </citation>
    <scope>NUCLEOTIDE SEQUENCE [LARGE SCALE GENOMIC DNA]</scope>
    <source>
        <strain evidence="1 2">NH7-4</strain>
    </source>
</reference>
<keyword evidence="2" id="KW-1185">Reference proteome</keyword>
<evidence type="ECO:0000313" key="1">
    <source>
        <dbReference type="EMBL" id="TFF40727.1"/>
    </source>
</evidence>
<dbReference type="Proteomes" id="UP000297540">
    <property type="component" value="Unassembled WGS sequence"/>
</dbReference>
<proteinExistence type="predicted"/>
<dbReference type="EMBL" id="SOZE01000001">
    <property type="protein sequence ID" value="TFF40727.1"/>
    <property type="molecule type" value="Genomic_DNA"/>
</dbReference>